<dbReference type="RefSeq" id="WP_376884898.1">
    <property type="nucleotide sequence ID" value="NZ_JBHUNN010000002.1"/>
</dbReference>
<keyword evidence="4" id="KW-0408">Iron</keyword>
<dbReference type="PROSITE" id="PS50983">
    <property type="entry name" value="FE_B12_PBP"/>
    <property type="match status" value="1"/>
</dbReference>
<dbReference type="SUPFAM" id="SSF53807">
    <property type="entry name" value="Helical backbone' metal receptor"/>
    <property type="match status" value="1"/>
</dbReference>
<dbReference type="Pfam" id="PF01497">
    <property type="entry name" value="Peripla_BP_2"/>
    <property type="match status" value="1"/>
</dbReference>
<reference evidence="8 9" key="1">
    <citation type="submission" date="2019-03" db="EMBL/GenBank/DDBJ databases">
        <title>Genomic Encyclopedia of Type Strains, Phase IV (KMG-IV): sequencing the most valuable type-strain genomes for metagenomic binning, comparative biology and taxonomic classification.</title>
        <authorList>
            <person name="Goeker M."/>
        </authorList>
    </citation>
    <scope>NUCLEOTIDE SEQUENCE [LARGE SCALE GENOMIC DNA]</scope>
    <source>
        <strain evidence="8 9">DSM 22958</strain>
    </source>
</reference>
<keyword evidence="4" id="KW-0406">Ion transport</keyword>
<protein>
    <submittedName>
        <fullName evidence="8">Iron complex transport system substrate-binding protein</fullName>
    </submittedName>
</protein>
<comment type="similarity">
    <text evidence="2">Belongs to the bacterial solute-binding protein 8 family.</text>
</comment>
<dbReference type="Gene3D" id="3.40.50.1980">
    <property type="entry name" value="Nitrogenase molybdenum iron protein domain"/>
    <property type="match status" value="2"/>
</dbReference>
<name>A0A4R2GPS3_9HYPH</name>
<feature type="chain" id="PRO_5020924127" evidence="6">
    <location>
        <begin position="30"/>
        <end position="308"/>
    </location>
</feature>
<keyword evidence="5 6" id="KW-0732">Signal</keyword>
<dbReference type="GO" id="GO:0030288">
    <property type="term" value="C:outer membrane-bounded periplasmic space"/>
    <property type="evidence" value="ECO:0007669"/>
    <property type="project" value="TreeGrafter"/>
</dbReference>
<accession>A0A4R2GPS3</accession>
<keyword evidence="4" id="KW-0410">Iron transport</keyword>
<evidence type="ECO:0000256" key="6">
    <source>
        <dbReference type="SAM" id="SignalP"/>
    </source>
</evidence>
<dbReference type="InterPro" id="IPR002491">
    <property type="entry name" value="ABC_transptr_periplasmic_BD"/>
</dbReference>
<dbReference type="CDD" id="cd01140">
    <property type="entry name" value="FatB"/>
    <property type="match status" value="1"/>
</dbReference>
<evidence type="ECO:0000256" key="3">
    <source>
        <dbReference type="ARBA" id="ARBA00022448"/>
    </source>
</evidence>
<organism evidence="8 9">
    <name type="scientific">Camelimonas lactis</name>
    <dbReference type="NCBI Taxonomy" id="659006"/>
    <lineage>
        <taxon>Bacteria</taxon>
        <taxon>Pseudomonadati</taxon>
        <taxon>Pseudomonadota</taxon>
        <taxon>Alphaproteobacteria</taxon>
        <taxon>Hyphomicrobiales</taxon>
        <taxon>Chelatococcaceae</taxon>
        <taxon>Camelimonas</taxon>
    </lineage>
</organism>
<evidence type="ECO:0000256" key="1">
    <source>
        <dbReference type="ARBA" id="ARBA00004196"/>
    </source>
</evidence>
<dbReference type="EMBL" id="SLWL01000013">
    <property type="protein sequence ID" value="TCO11219.1"/>
    <property type="molecule type" value="Genomic_DNA"/>
</dbReference>
<proteinExistence type="inferred from homology"/>
<dbReference type="InterPro" id="IPR051313">
    <property type="entry name" value="Bact_iron-sidero_bind"/>
</dbReference>
<comment type="subcellular location">
    <subcellularLocation>
        <location evidence="1">Cell envelope</location>
    </subcellularLocation>
</comment>
<keyword evidence="9" id="KW-1185">Reference proteome</keyword>
<dbReference type="PANTHER" id="PTHR30532">
    <property type="entry name" value="IRON III DICITRATE-BINDING PERIPLASMIC PROTEIN"/>
    <property type="match status" value="1"/>
</dbReference>
<comment type="caution">
    <text evidence="8">The sequence shown here is derived from an EMBL/GenBank/DDBJ whole genome shotgun (WGS) entry which is preliminary data.</text>
</comment>
<dbReference type="PANTHER" id="PTHR30532:SF28">
    <property type="entry name" value="PETROBACTIN-BINDING PROTEIN YCLQ"/>
    <property type="match status" value="1"/>
</dbReference>
<evidence type="ECO:0000256" key="2">
    <source>
        <dbReference type="ARBA" id="ARBA00008814"/>
    </source>
</evidence>
<dbReference type="Proteomes" id="UP000294881">
    <property type="component" value="Unassembled WGS sequence"/>
</dbReference>
<evidence type="ECO:0000256" key="4">
    <source>
        <dbReference type="ARBA" id="ARBA00022496"/>
    </source>
</evidence>
<feature type="domain" description="Fe/B12 periplasmic-binding" evidence="7">
    <location>
        <begin position="49"/>
        <end position="308"/>
    </location>
</feature>
<evidence type="ECO:0000256" key="5">
    <source>
        <dbReference type="ARBA" id="ARBA00022729"/>
    </source>
</evidence>
<dbReference type="AlphaFoldDB" id="A0A4R2GPS3"/>
<evidence type="ECO:0000313" key="8">
    <source>
        <dbReference type="EMBL" id="TCO11219.1"/>
    </source>
</evidence>
<gene>
    <name evidence="8" type="ORF">EV666_11355</name>
</gene>
<keyword evidence="3" id="KW-0813">Transport</keyword>
<sequence>MNTSRNISRKAFCGLLFGLAAFAAAPLAAAPVTVKHASGETTLKDTPKKIVVFDLASLDNLDALGVPVAGVPSGVKPAWLQKYNDDKVTKVGTLFEPNLEALGALQPDLIIVGGRSQAKYAELSKLAPTIDMTIDAKAPFASARAHITTLGKTFGKEDAAKKLVADLDAGVAQLKEKAQAAGKGLLILTVANRMSAYGPGSRFGVIHEAFGVTPAVPDLKIGTHGQPVTFEFIQKTNPDWLFVIDRDAALGKTGNARKMLDNDLVGQTTAWKKNQVVYLDPANWYLVGGGATALKQDIDQLNKAFGGK</sequence>
<dbReference type="GO" id="GO:1901678">
    <property type="term" value="P:iron coordination entity transport"/>
    <property type="evidence" value="ECO:0007669"/>
    <property type="project" value="UniProtKB-ARBA"/>
</dbReference>
<feature type="signal peptide" evidence="6">
    <location>
        <begin position="1"/>
        <end position="29"/>
    </location>
</feature>
<evidence type="ECO:0000259" key="7">
    <source>
        <dbReference type="PROSITE" id="PS50983"/>
    </source>
</evidence>
<dbReference type="InterPro" id="IPR033870">
    <property type="entry name" value="FatB"/>
</dbReference>
<evidence type="ECO:0000313" key="9">
    <source>
        <dbReference type="Proteomes" id="UP000294881"/>
    </source>
</evidence>